<feature type="compositionally biased region" description="Basic and acidic residues" evidence="1">
    <location>
        <begin position="55"/>
        <end position="68"/>
    </location>
</feature>
<name>A0A8H4GLF5_9EURO</name>
<feature type="region of interest" description="Disordered" evidence="1">
    <location>
        <begin position="1"/>
        <end position="68"/>
    </location>
</feature>
<feature type="region of interest" description="Disordered" evidence="1">
    <location>
        <begin position="139"/>
        <end position="161"/>
    </location>
</feature>
<keyword evidence="2" id="KW-0472">Membrane</keyword>
<organism evidence="3 4">
    <name type="scientific">Aspergillus fumigatiaffinis</name>
    <dbReference type="NCBI Taxonomy" id="340414"/>
    <lineage>
        <taxon>Eukaryota</taxon>
        <taxon>Fungi</taxon>
        <taxon>Dikarya</taxon>
        <taxon>Ascomycota</taxon>
        <taxon>Pezizomycotina</taxon>
        <taxon>Eurotiomycetes</taxon>
        <taxon>Eurotiomycetidae</taxon>
        <taxon>Eurotiales</taxon>
        <taxon>Aspergillaceae</taxon>
        <taxon>Aspergillus</taxon>
        <taxon>Aspergillus subgen. Fumigati</taxon>
    </lineage>
</organism>
<keyword evidence="4" id="KW-1185">Reference proteome</keyword>
<feature type="compositionally biased region" description="Basic and acidic residues" evidence="1">
    <location>
        <begin position="26"/>
        <end position="39"/>
    </location>
</feature>
<accession>A0A8H4GLF5</accession>
<keyword evidence="2" id="KW-0812">Transmembrane</keyword>
<reference evidence="3" key="1">
    <citation type="journal article" date="2020" name="bioRxiv">
        <title>Genomic and phenotypic heterogeneity of clinical isolates of the human pathogens Aspergillus fumigatus, Aspergillus lentulus and Aspergillus fumigatiaffinis.</title>
        <authorList>
            <person name="dos Santos R.A.C."/>
            <person name="Steenwyk J.L."/>
            <person name="Rivero-Menendez O."/>
            <person name="Mead M.E."/>
            <person name="Silva L.P."/>
            <person name="Bastos R.W."/>
            <person name="Alastruey-Izquierdo A."/>
            <person name="Goldman G.H."/>
            <person name="Rokas A."/>
        </authorList>
    </citation>
    <scope>NUCLEOTIDE SEQUENCE</scope>
    <source>
        <strain evidence="3">CNM-CM6805</strain>
    </source>
</reference>
<dbReference type="EMBL" id="JAAAPX010000087">
    <property type="protein sequence ID" value="KAF4232688.1"/>
    <property type="molecule type" value="Genomic_DNA"/>
</dbReference>
<feature type="transmembrane region" description="Helical" evidence="2">
    <location>
        <begin position="115"/>
        <end position="133"/>
    </location>
</feature>
<dbReference type="Proteomes" id="UP000653565">
    <property type="component" value="Unassembled WGS sequence"/>
</dbReference>
<evidence type="ECO:0000256" key="1">
    <source>
        <dbReference type="SAM" id="MobiDB-lite"/>
    </source>
</evidence>
<keyword evidence="2" id="KW-1133">Transmembrane helix</keyword>
<dbReference type="AlphaFoldDB" id="A0A8H4GLF5"/>
<sequence>MAPYKVTADTHSQQILSENVWKRKRPETDYERWQREQDQSYRPGEQPQYGPPNEYRTDDSVLDGNELRHGHHHVEDRPISHGYFVSAKAPAKHITSEDSIISTARKALHLGDETFMGSLLLFAVLLMILFGVSRSIKRGRHSRTLPRSDKDGPRLDGKRSF</sequence>
<dbReference type="OrthoDB" id="4487168at2759"/>
<evidence type="ECO:0000256" key="2">
    <source>
        <dbReference type="SAM" id="Phobius"/>
    </source>
</evidence>
<feature type="compositionally biased region" description="Basic and acidic residues" evidence="1">
    <location>
        <begin position="146"/>
        <end position="161"/>
    </location>
</feature>
<gene>
    <name evidence="3" type="ORF">CNMCM6805_009711</name>
</gene>
<proteinExistence type="predicted"/>
<protein>
    <submittedName>
        <fullName evidence="3">Uncharacterized protein</fullName>
    </submittedName>
</protein>
<evidence type="ECO:0000313" key="3">
    <source>
        <dbReference type="EMBL" id="KAF4232688.1"/>
    </source>
</evidence>
<evidence type="ECO:0000313" key="4">
    <source>
        <dbReference type="Proteomes" id="UP000653565"/>
    </source>
</evidence>
<comment type="caution">
    <text evidence="3">The sequence shown here is derived from an EMBL/GenBank/DDBJ whole genome shotgun (WGS) entry which is preliminary data.</text>
</comment>
<reference evidence="3" key="2">
    <citation type="submission" date="2020-04" db="EMBL/GenBank/DDBJ databases">
        <authorList>
            <person name="Santos R.A.C."/>
            <person name="Steenwyk J.L."/>
            <person name="Rivero-Menendez O."/>
            <person name="Mead M.E."/>
            <person name="Silva L.P."/>
            <person name="Bastos R.W."/>
            <person name="Alastruey-Izquierdo A."/>
            <person name="Goldman G.H."/>
            <person name="Rokas A."/>
        </authorList>
    </citation>
    <scope>NUCLEOTIDE SEQUENCE</scope>
    <source>
        <strain evidence="3">CNM-CM6805</strain>
    </source>
</reference>